<dbReference type="GO" id="GO:0000976">
    <property type="term" value="F:transcription cis-regulatory region binding"/>
    <property type="evidence" value="ECO:0007669"/>
    <property type="project" value="TreeGrafter"/>
</dbReference>
<evidence type="ECO:0000313" key="7">
    <source>
        <dbReference type="Proteomes" id="UP000317685"/>
    </source>
</evidence>
<comment type="caution">
    <text evidence="6">The sequence shown here is derived from an EMBL/GenBank/DDBJ whole genome shotgun (WGS) entry which is preliminary data.</text>
</comment>
<dbReference type="RefSeq" id="WP_145785332.1">
    <property type="nucleotide sequence ID" value="NZ_JBEZJC010000003.1"/>
</dbReference>
<dbReference type="AlphaFoldDB" id="A0A561W9C4"/>
<gene>
    <name evidence="6" type="ORF">FHU34_115825</name>
</gene>
<dbReference type="InterPro" id="IPR001647">
    <property type="entry name" value="HTH_TetR"/>
</dbReference>
<dbReference type="InterPro" id="IPR009057">
    <property type="entry name" value="Homeodomain-like_sf"/>
</dbReference>
<dbReference type="Pfam" id="PF21597">
    <property type="entry name" value="TetR_C_43"/>
    <property type="match status" value="1"/>
</dbReference>
<evidence type="ECO:0000256" key="4">
    <source>
        <dbReference type="PROSITE-ProRule" id="PRU00335"/>
    </source>
</evidence>
<dbReference type="InterPro" id="IPR050109">
    <property type="entry name" value="HTH-type_TetR-like_transc_reg"/>
</dbReference>
<dbReference type="GO" id="GO:0003700">
    <property type="term" value="F:DNA-binding transcription factor activity"/>
    <property type="evidence" value="ECO:0007669"/>
    <property type="project" value="TreeGrafter"/>
</dbReference>
<keyword evidence="2 4" id="KW-0238">DNA-binding</keyword>
<sequence>MSEAAARKPPLRSDARRNIERLTAAAAELFHERGLDTPLEDIAARAGVSTGTLYNRFGSREALIDAVMPDLVAAKVDTAIRRAYACADPWEGFVLYVEQLCELQATDPALNDAVSRRFPDAEQLTALCDAQLDSARQLIVNAQQSGSLRSDFTAEDLPYLFWSTSMIVRATGGVAPDAWRRALHFFLDGLRSETAHPAPVGPLEPAQIHQAMLGLGERRSRP</sequence>
<dbReference type="InterPro" id="IPR036271">
    <property type="entry name" value="Tet_transcr_reg_TetR-rel_C_sf"/>
</dbReference>
<feature type="DNA-binding region" description="H-T-H motif" evidence="4">
    <location>
        <begin position="38"/>
        <end position="57"/>
    </location>
</feature>
<dbReference type="SUPFAM" id="SSF48498">
    <property type="entry name" value="Tetracyclin repressor-like, C-terminal domain"/>
    <property type="match status" value="1"/>
</dbReference>
<keyword evidence="1" id="KW-0805">Transcription regulation</keyword>
<name>A0A561W9C4_9ACTN</name>
<dbReference type="PRINTS" id="PR00455">
    <property type="entry name" value="HTHTETR"/>
</dbReference>
<keyword evidence="7" id="KW-1185">Reference proteome</keyword>
<reference evidence="6 7" key="1">
    <citation type="submission" date="2019-06" db="EMBL/GenBank/DDBJ databases">
        <title>Sequencing the genomes of 1000 actinobacteria strains.</title>
        <authorList>
            <person name="Klenk H.-P."/>
        </authorList>
    </citation>
    <scope>NUCLEOTIDE SEQUENCE [LARGE SCALE GENOMIC DNA]</scope>
    <source>
        <strain evidence="6 7">DSM 45885</strain>
    </source>
</reference>
<keyword evidence="3" id="KW-0804">Transcription</keyword>
<dbReference type="PROSITE" id="PS50977">
    <property type="entry name" value="HTH_TETR_2"/>
    <property type="match status" value="1"/>
</dbReference>
<evidence type="ECO:0000256" key="3">
    <source>
        <dbReference type="ARBA" id="ARBA00023163"/>
    </source>
</evidence>
<dbReference type="Pfam" id="PF00440">
    <property type="entry name" value="TetR_N"/>
    <property type="match status" value="1"/>
</dbReference>
<feature type="domain" description="HTH tetR-type" evidence="5">
    <location>
        <begin position="16"/>
        <end position="75"/>
    </location>
</feature>
<evidence type="ECO:0000256" key="1">
    <source>
        <dbReference type="ARBA" id="ARBA00023015"/>
    </source>
</evidence>
<accession>A0A561W9C4</accession>
<evidence type="ECO:0000313" key="6">
    <source>
        <dbReference type="EMBL" id="TWG20423.1"/>
    </source>
</evidence>
<dbReference type="OrthoDB" id="9795011at2"/>
<evidence type="ECO:0000259" key="5">
    <source>
        <dbReference type="PROSITE" id="PS50977"/>
    </source>
</evidence>
<dbReference type="PANTHER" id="PTHR30055:SF234">
    <property type="entry name" value="HTH-TYPE TRANSCRIPTIONAL REGULATOR BETI"/>
    <property type="match status" value="1"/>
</dbReference>
<evidence type="ECO:0000256" key="2">
    <source>
        <dbReference type="ARBA" id="ARBA00023125"/>
    </source>
</evidence>
<protein>
    <submittedName>
        <fullName evidence="6">TetR family transcriptional regulator</fullName>
    </submittedName>
</protein>
<dbReference type="PANTHER" id="PTHR30055">
    <property type="entry name" value="HTH-TYPE TRANSCRIPTIONAL REGULATOR RUTR"/>
    <property type="match status" value="1"/>
</dbReference>
<organism evidence="6 7">
    <name type="scientific">Micromonospora taraxaci</name>
    <dbReference type="NCBI Taxonomy" id="1316803"/>
    <lineage>
        <taxon>Bacteria</taxon>
        <taxon>Bacillati</taxon>
        <taxon>Actinomycetota</taxon>
        <taxon>Actinomycetes</taxon>
        <taxon>Micromonosporales</taxon>
        <taxon>Micromonosporaceae</taxon>
        <taxon>Micromonospora</taxon>
    </lineage>
</organism>
<dbReference type="Proteomes" id="UP000317685">
    <property type="component" value="Unassembled WGS sequence"/>
</dbReference>
<dbReference type="SUPFAM" id="SSF46689">
    <property type="entry name" value="Homeodomain-like"/>
    <property type="match status" value="1"/>
</dbReference>
<dbReference type="InterPro" id="IPR049445">
    <property type="entry name" value="TetR_SbtR-like_C"/>
</dbReference>
<dbReference type="EMBL" id="VIWZ01000001">
    <property type="protein sequence ID" value="TWG20423.1"/>
    <property type="molecule type" value="Genomic_DNA"/>
</dbReference>
<dbReference type="GeneID" id="300131266"/>
<proteinExistence type="predicted"/>
<dbReference type="Gene3D" id="1.10.357.10">
    <property type="entry name" value="Tetracycline Repressor, domain 2"/>
    <property type="match status" value="1"/>
</dbReference>